<evidence type="ECO:0000313" key="7">
    <source>
        <dbReference type="Proteomes" id="UP000033140"/>
    </source>
</evidence>
<dbReference type="InterPro" id="IPR021109">
    <property type="entry name" value="Peptidase_aspartic_dom_sf"/>
</dbReference>
<proteinExistence type="predicted"/>
<dbReference type="Gene3D" id="2.40.70.10">
    <property type="entry name" value="Acid Proteases"/>
    <property type="match status" value="1"/>
</dbReference>
<reference evidence="6 7" key="1">
    <citation type="journal article" date="2011" name="J. Gen. Appl. Microbiol.">
        <title>Draft genome sequencing of the enigmatic yeast Saitoella complicata.</title>
        <authorList>
            <person name="Nishida H."/>
            <person name="Hamamoto M."/>
            <person name="Sugiyama J."/>
        </authorList>
    </citation>
    <scope>NUCLEOTIDE SEQUENCE [LARGE SCALE GENOMIC DNA]</scope>
    <source>
        <strain evidence="6 7">NRRL Y-17804</strain>
    </source>
</reference>
<dbReference type="InterPro" id="IPR036397">
    <property type="entry name" value="RNaseH_sf"/>
</dbReference>
<evidence type="ECO:0000256" key="2">
    <source>
        <dbReference type="ARBA" id="ARBA00022801"/>
    </source>
</evidence>
<dbReference type="PANTHER" id="PTHR45626:SF51">
    <property type="entry name" value="SNF2-RELATED DOMAIN-CONTAINING PROTEIN"/>
    <property type="match status" value="1"/>
</dbReference>
<dbReference type="GO" id="GO:0005634">
    <property type="term" value="C:nucleus"/>
    <property type="evidence" value="ECO:0007669"/>
    <property type="project" value="TreeGrafter"/>
</dbReference>
<dbReference type="EMBL" id="BACD03000061">
    <property type="protein sequence ID" value="GAO52136.1"/>
    <property type="molecule type" value="Genomic_DNA"/>
</dbReference>
<dbReference type="GO" id="GO:0006281">
    <property type="term" value="P:DNA repair"/>
    <property type="evidence" value="ECO:0007669"/>
    <property type="project" value="TreeGrafter"/>
</dbReference>
<dbReference type="STRING" id="698492.A0A0E9NR39"/>
<name>A0A0E9NR39_SAICN</name>
<feature type="domain" description="Helicase C-terminal" evidence="5">
    <location>
        <begin position="1739"/>
        <end position="1894"/>
    </location>
</feature>
<reference evidence="6 7" key="3">
    <citation type="journal article" date="2015" name="Genome Announc.">
        <title>Draft Genome Sequence of the Archiascomycetous Yeast Saitoella complicata.</title>
        <authorList>
            <person name="Yamauchi K."/>
            <person name="Kondo S."/>
            <person name="Hamamoto M."/>
            <person name="Takahashi Y."/>
            <person name="Ogura Y."/>
            <person name="Hayashi T."/>
            <person name="Nishida H."/>
        </authorList>
    </citation>
    <scope>NUCLEOTIDE SEQUENCE [LARGE SCALE GENOMIC DNA]</scope>
    <source>
        <strain evidence="6 7">NRRL Y-17804</strain>
    </source>
</reference>
<protein>
    <recommendedName>
        <fullName evidence="5">Helicase C-terminal domain-containing protein</fullName>
    </recommendedName>
</protein>
<comment type="caution">
    <text evidence="6">The sequence shown here is derived from an EMBL/GenBank/DDBJ whole genome shotgun (WGS) entry which is preliminary data.</text>
</comment>
<dbReference type="InterPro" id="IPR001650">
    <property type="entry name" value="Helicase_C-like"/>
</dbReference>
<evidence type="ECO:0000259" key="5">
    <source>
        <dbReference type="PROSITE" id="PS51194"/>
    </source>
</evidence>
<evidence type="ECO:0000256" key="4">
    <source>
        <dbReference type="SAM" id="MobiDB-lite"/>
    </source>
</evidence>
<keyword evidence="3" id="KW-0067">ATP-binding</keyword>
<evidence type="ECO:0000256" key="3">
    <source>
        <dbReference type="ARBA" id="ARBA00022840"/>
    </source>
</evidence>
<dbReference type="GO" id="GO:0003676">
    <property type="term" value="F:nucleic acid binding"/>
    <property type="evidence" value="ECO:0007669"/>
    <property type="project" value="InterPro"/>
</dbReference>
<dbReference type="CDD" id="cd18793">
    <property type="entry name" value="SF2_C_SNF"/>
    <property type="match status" value="1"/>
</dbReference>
<dbReference type="InterPro" id="IPR027417">
    <property type="entry name" value="P-loop_NTPase"/>
</dbReference>
<dbReference type="Gene3D" id="3.30.420.10">
    <property type="entry name" value="Ribonuclease H-like superfamily/Ribonuclease H"/>
    <property type="match status" value="1"/>
</dbReference>
<dbReference type="Gene3D" id="3.40.50.300">
    <property type="entry name" value="P-loop containing nucleotide triphosphate hydrolases"/>
    <property type="match status" value="2"/>
</dbReference>
<dbReference type="InterPro" id="IPR012337">
    <property type="entry name" value="RNaseH-like_sf"/>
</dbReference>
<dbReference type="InterPro" id="IPR050628">
    <property type="entry name" value="SNF2_RAD54_helicase_TF"/>
</dbReference>
<dbReference type="Pfam" id="PF00176">
    <property type="entry name" value="SNF2-rel_dom"/>
    <property type="match status" value="1"/>
</dbReference>
<dbReference type="Proteomes" id="UP000033140">
    <property type="component" value="Unassembled WGS sequence"/>
</dbReference>
<feature type="region of interest" description="Disordered" evidence="4">
    <location>
        <begin position="79"/>
        <end position="103"/>
    </location>
</feature>
<feature type="region of interest" description="Disordered" evidence="4">
    <location>
        <begin position="440"/>
        <end position="500"/>
    </location>
</feature>
<dbReference type="GO" id="GO:0008094">
    <property type="term" value="F:ATP-dependent activity, acting on DNA"/>
    <property type="evidence" value="ECO:0007669"/>
    <property type="project" value="TreeGrafter"/>
</dbReference>
<dbReference type="GO" id="GO:0005524">
    <property type="term" value="F:ATP binding"/>
    <property type="evidence" value="ECO:0007669"/>
    <property type="project" value="UniProtKB-KW"/>
</dbReference>
<dbReference type="InterPro" id="IPR014001">
    <property type="entry name" value="Helicase_ATP-bd"/>
</dbReference>
<dbReference type="SUPFAM" id="SSF53098">
    <property type="entry name" value="Ribonuclease H-like"/>
    <property type="match status" value="1"/>
</dbReference>
<evidence type="ECO:0000313" key="6">
    <source>
        <dbReference type="EMBL" id="GAO52136.1"/>
    </source>
</evidence>
<evidence type="ECO:0000256" key="1">
    <source>
        <dbReference type="ARBA" id="ARBA00022741"/>
    </source>
</evidence>
<organism evidence="6 7">
    <name type="scientific">Saitoella complicata (strain BCRC 22490 / CBS 7301 / JCM 7358 / NBRC 10748 / NRRL Y-17804)</name>
    <dbReference type="NCBI Taxonomy" id="698492"/>
    <lineage>
        <taxon>Eukaryota</taxon>
        <taxon>Fungi</taxon>
        <taxon>Dikarya</taxon>
        <taxon>Ascomycota</taxon>
        <taxon>Taphrinomycotina</taxon>
        <taxon>Taphrinomycotina incertae sedis</taxon>
        <taxon>Saitoella</taxon>
    </lineage>
</organism>
<feature type="region of interest" description="Disordered" evidence="4">
    <location>
        <begin position="176"/>
        <end position="203"/>
    </location>
</feature>
<dbReference type="GO" id="GO:0016787">
    <property type="term" value="F:hydrolase activity"/>
    <property type="evidence" value="ECO:0007669"/>
    <property type="project" value="UniProtKB-KW"/>
</dbReference>
<dbReference type="Pfam" id="PF00271">
    <property type="entry name" value="Helicase_C"/>
    <property type="match status" value="1"/>
</dbReference>
<dbReference type="SMART" id="SM00487">
    <property type="entry name" value="DEXDc"/>
    <property type="match status" value="1"/>
</dbReference>
<dbReference type="InterPro" id="IPR049730">
    <property type="entry name" value="SNF2/RAD54-like_C"/>
</dbReference>
<keyword evidence="2" id="KW-0378">Hydrolase</keyword>
<feature type="compositionally biased region" description="Polar residues" evidence="4">
    <location>
        <begin position="183"/>
        <end position="196"/>
    </location>
</feature>
<dbReference type="CDD" id="cd18008">
    <property type="entry name" value="DEXDc_SHPRH-like"/>
    <property type="match status" value="1"/>
</dbReference>
<sequence length="2022" mass="226777">MFVLDEVATAIGFEFTGSSYEAQKDLKMLGEVTTNAGRRNTILHWKDGKDPHQLADLAKKPVATIYRIDKGYEEEGAHKRLGNQTCGPKAGGFDAHGEPTRKSHDANFIEEVGKGMDEDELIACGEDRQTGKATPEEVREQVQLLRNSYLIEGVRTHDIFAVNGRKRVNIEDIVNDDEGMQEPSGTTEPHRTTTANKGKKKPLPVRYPIKGLAGEPVFDVLAQMRDPSRGPVISWLQYINDCNRGKAVVLDALKTSRPRVPRKKKVNADGMYADSYSIGVTEFINTRNPEEKQKSFMAPAKIDKFQLNVVVDAGSMVSLIHRCEIQRLGLVFVPDSSMTTRVADGRHKTMPGYTDAAWITVAKVKTKVRFWRIDSDEVSFSALLGRVWLIQCRAWASFEDNFYIIKGDNDVEHVLSPIGGKVPSQIPSIRWNLDVPAKQRAGLKPESGNPQRWVKIERLRPGEREDEYEDEEDEEASEEDEDTGEDLYSDYDLSEEGSEDEDCFVIEVRPREGNGDSDEVSSMAVEVGSQSGGPVKRVTQNFCRAEVRREVSKRKKGKEAYGVLGVETGIMLERNKVSGQLSHRIGFEHYPVKRMPVVMELTDAPMDEVDAWCDKMAFELGTEVNTPERVERTKRLLYTYQDAWARNIRTTKETDLLKYHVVLEPKARPPPIRQKIYRPYETLWEGPGGRRDVSLKPIIQLQPFDMCGTYSSWWIIPADFVLAKAVPVPSSEVVTLFTAPVSHAASVGLVERVNQLIERGLVRNCVTQDDWEEHLPEVIWAINTRGIRVHEYSPAQIIYGYNAARPVFPYRTTREAAVIMIGHPEKDTPAALWNYSVRLAQMDELCQHSLEELIAYQVRREELELLKRRSRPPQVGDLVLRRRTDLDKQRGRKLEPRWTGPLHVVKVAHHGRSCWLHEIGTAKGTLRGRFQMNHLKVYCPREGSRFATAGYYVETCDSTMLTTTVLTRHFKRLHTHATSNIQLPPSNEDRQPLHRRIDSCWMSDQGEGRVDAPYHPLLGAADDVSLSTLYNELPSPTTGDTTIHPTTPWTTRELLRSVLDPSVDSESMPGLKSKLYNYQRRSLHKMLQLELLPRTTLDPRLRQLKSPDGKTYYLDPSDTKIYKKPVLVSNPRGGVLSEEMGTGKTLICLALVIATKHQSARLPDTALRPLSSSGPKRLLRLMEYAARKVTWDGIPYVADELPQGCLDALDANPGWYEVYPSDNPTGRTRRVSRQLRPEQVRLSAATLVVVPDTLIGQWRQEVNKHTEGGTLRVLTLFRPGHLIPPVSELLGYDLVLISQGRFSMEEDNGGFEFAGVPRACRCSYIGATRIIDCHCPKKLVKTSPLMGVHWKRIVVDEGHSMGSGDTRAVRLAGKLRVERRWCVTGTPSSGLMSVNLGSGREEVLASRLTEKGDLDRLGAICVDFLRWEGGDGKTWSRYVTKPYLEGAIGSTDVVRTLMAGLFVRNRIEDVAVEVSLPPLHIKTSVLEPSYYNAVALNVLMANVALNAVTSERVDQDYFFHPSQTDAMRSFVTNLMNATFYWTGTEPSDVEASLRIAKRALEKGRRKGYPADDVVLLEKSVGAFETALGDDAWLAFCERHAMGYGVDWERREMKGSWPLVDERDIFSGESLLEMQKWAFEHGWDDEERQYAKFLEAGEKRMERLLKEAAKKEKKPAQALGQQVSTADAAKAGVVIDVDDNLTKEPTSTRPQLGSSTVLSPESPLKGTNLIGTASAKLSYLLQQVLKHSKDEKIIIFSEYDDVMYYIGEALEIFGVKHLIYVPSLGPQKRSQYIVTFNSSPDFRVLIMNLKLAAHGLNVSTASRVFFVHPVWQPSVEAQAIKRAHRIGQSREVFVETLVLGGTVEEELLNRRRGMSTNELTKTKTAFDDGKMKAIISATKFVANPLGGEEPKWSDAFGMAELDTEVPLFEIAYRAQTTEDPDADLIDIDMETGEESNVVSKMNSRAASVVPGTSLAIDATLAKPSAMKRKVSMEDSGIDAAEGSSRETTVAPVLKKKKKVVMFG</sequence>
<reference evidence="6 7" key="2">
    <citation type="journal article" date="2014" name="J. Gen. Appl. Microbiol.">
        <title>The early diverging ascomycetous budding yeast Saitoella complicata has three histone deacetylases belonging to the Clr6, Hos2, and Rpd3 lineages.</title>
        <authorList>
            <person name="Nishida H."/>
            <person name="Matsumoto T."/>
            <person name="Kondo S."/>
            <person name="Hamamoto M."/>
            <person name="Yoshikawa H."/>
        </authorList>
    </citation>
    <scope>NUCLEOTIDE SEQUENCE [LARGE SCALE GENOMIC DNA]</scope>
    <source>
        <strain evidence="6 7">NRRL Y-17804</strain>
    </source>
</reference>
<dbReference type="PANTHER" id="PTHR45626">
    <property type="entry name" value="TRANSCRIPTION TERMINATION FACTOR 2-RELATED"/>
    <property type="match status" value="1"/>
</dbReference>
<dbReference type="SMART" id="SM00490">
    <property type="entry name" value="HELICc"/>
    <property type="match status" value="1"/>
</dbReference>
<accession>A0A0E9NR39</accession>
<feature type="compositionally biased region" description="Basic and acidic residues" evidence="4">
    <location>
        <begin position="454"/>
        <end position="463"/>
    </location>
</feature>
<gene>
    <name evidence="6" type="ORF">G7K_6222-t1</name>
</gene>
<feature type="compositionally biased region" description="Acidic residues" evidence="4">
    <location>
        <begin position="464"/>
        <end position="500"/>
    </location>
</feature>
<dbReference type="InterPro" id="IPR000330">
    <property type="entry name" value="SNF2_N"/>
</dbReference>
<dbReference type="PROSITE" id="PS51194">
    <property type="entry name" value="HELICASE_CTER"/>
    <property type="match status" value="1"/>
</dbReference>
<dbReference type="SUPFAM" id="SSF52540">
    <property type="entry name" value="P-loop containing nucleoside triphosphate hydrolases"/>
    <property type="match status" value="2"/>
</dbReference>
<keyword evidence="7" id="KW-1185">Reference proteome</keyword>
<keyword evidence="1" id="KW-0547">Nucleotide-binding</keyword>